<dbReference type="EMBL" id="BMAU01021224">
    <property type="protein sequence ID" value="GFY01034.1"/>
    <property type="molecule type" value="Genomic_DNA"/>
</dbReference>
<dbReference type="Proteomes" id="UP000887159">
    <property type="component" value="Unassembled WGS sequence"/>
</dbReference>
<reference evidence="1" key="1">
    <citation type="submission" date="2020-08" db="EMBL/GenBank/DDBJ databases">
        <title>Multicomponent nature underlies the extraordinary mechanical properties of spider dragline silk.</title>
        <authorList>
            <person name="Kono N."/>
            <person name="Nakamura H."/>
            <person name="Mori M."/>
            <person name="Yoshida Y."/>
            <person name="Ohtoshi R."/>
            <person name="Malay A.D."/>
            <person name="Moran D.A.P."/>
            <person name="Tomita M."/>
            <person name="Numata K."/>
            <person name="Arakawa K."/>
        </authorList>
    </citation>
    <scope>NUCLEOTIDE SEQUENCE</scope>
</reference>
<keyword evidence="2" id="KW-1185">Reference proteome</keyword>
<accession>A0A8X6RU05</accession>
<gene>
    <name evidence="1" type="ORF">TNCV_1364391</name>
</gene>
<dbReference type="AlphaFoldDB" id="A0A8X6RU05"/>
<evidence type="ECO:0000313" key="1">
    <source>
        <dbReference type="EMBL" id="GFY01034.1"/>
    </source>
</evidence>
<comment type="caution">
    <text evidence="1">The sequence shown here is derived from an EMBL/GenBank/DDBJ whole genome shotgun (WGS) entry which is preliminary data.</text>
</comment>
<evidence type="ECO:0000313" key="2">
    <source>
        <dbReference type="Proteomes" id="UP000887159"/>
    </source>
</evidence>
<proteinExistence type="predicted"/>
<name>A0A8X6RU05_TRICX</name>
<sequence>MLHIVLGFRFFLQDFYLEVWDTGDVIVEAASEDADGKSCASVDADDLVTVGILESIVGFETAVKGCSSFKGGHTIFVMLSSVWVVVVVVEDLVAWEYV</sequence>
<organism evidence="1 2">
    <name type="scientific">Trichonephila clavipes</name>
    <name type="common">Golden silk orbweaver</name>
    <name type="synonym">Nephila clavipes</name>
    <dbReference type="NCBI Taxonomy" id="2585209"/>
    <lineage>
        <taxon>Eukaryota</taxon>
        <taxon>Metazoa</taxon>
        <taxon>Ecdysozoa</taxon>
        <taxon>Arthropoda</taxon>
        <taxon>Chelicerata</taxon>
        <taxon>Arachnida</taxon>
        <taxon>Araneae</taxon>
        <taxon>Araneomorphae</taxon>
        <taxon>Entelegynae</taxon>
        <taxon>Araneoidea</taxon>
        <taxon>Nephilidae</taxon>
        <taxon>Trichonephila</taxon>
    </lineage>
</organism>
<protein>
    <submittedName>
        <fullName evidence="1">Uncharacterized protein</fullName>
    </submittedName>
</protein>